<dbReference type="EMBL" id="VOHY01000005">
    <property type="protein sequence ID" value="TWV75353.1"/>
    <property type="molecule type" value="Genomic_DNA"/>
</dbReference>
<evidence type="ECO:0000313" key="4">
    <source>
        <dbReference type="EMBL" id="TWV43156.1"/>
    </source>
</evidence>
<protein>
    <submittedName>
        <fullName evidence="6">Uncharacterized protein</fullName>
    </submittedName>
</protein>
<dbReference type="EMBL" id="VOHV01000002">
    <property type="protein sequence ID" value="TWV43156.1"/>
    <property type="molecule type" value="Genomic_DNA"/>
</dbReference>
<evidence type="ECO:0000313" key="3">
    <source>
        <dbReference type="EMBL" id="KAA5206806.1"/>
    </source>
</evidence>
<accession>A0A415A3L4</accession>
<organism evidence="6 8">
    <name type="scientific">Bacteroides fragilis</name>
    <dbReference type="NCBI Taxonomy" id="817"/>
    <lineage>
        <taxon>Bacteria</taxon>
        <taxon>Pseudomonadati</taxon>
        <taxon>Bacteroidota</taxon>
        <taxon>Bacteroidia</taxon>
        <taxon>Bacteroidales</taxon>
        <taxon>Bacteroidaceae</taxon>
        <taxon>Bacteroides</taxon>
    </lineage>
</organism>
<evidence type="ECO:0000313" key="7">
    <source>
        <dbReference type="Proteomes" id="UP000315444"/>
    </source>
</evidence>
<dbReference type="AlphaFoldDB" id="A0A415A3L4"/>
<comment type="caution">
    <text evidence="6">The sequence shown here is derived from an EMBL/GenBank/DDBJ whole genome shotgun (WGS) entry which is preliminary data.</text>
</comment>
<evidence type="ECO:0000313" key="11">
    <source>
        <dbReference type="Proteomes" id="UP000460666"/>
    </source>
</evidence>
<dbReference type="Proteomes" id="UP000429838">
    <property type="component" value="Unassembled WGS sequence"/>
</dbReference>
<gene>
    <name evidence="3" type="ORF">F2Z25_14610</name>
    <name evidence="2" type="ORF">F2Z89_08610</name>
    <name evidence="1" type="ORF">F3B44_14065</name>
    <name evidence="5" type="ORF">FSA03_11010</name>
    <name evidence="4" type="ORF">FSA06_06040</name>
    <name evidence="6" type="ORF">FSA08_08845</name>
</gene>
<dbReference type="Proteomes" id="UP000479773">
    <property type="component" value="Unassembled WGS sequence"/>
</dbReference>
<dbReference type="Proteomes" id="UP000315444">
    <property type="component" value="Unassembled WGS sequence"/>
</dbReference>
<dbReference type="EMBL" id="VWAQ01000012">
    <property type="protein sequence ID" value="KAA5206806.1"/>
    <property type="molecule type" value="Genomic_DNA"/>
</dbReference>
<dbReference type="EMBL" id="VOHT01000004">
    <property type="protein sequence ID" value="TWV49075.1"/>
    <property type="molecule type" value="Genomic_DNA"/>
</dbReference>
<evidence type="ECO:0000313" key="6">
    <source>
        <dbReference type="EMBL" id="TWV75353.1"/>
    </source>
</evidence>
<dbReference type="EMBL" id="VWCJ01000004">
    <property type="protein sequence ID" value="KAA4998913.1"/>
    <property type="molecule type" value="Genomic_DNA"/>
</dbReference>
<evidence type="ECO:0000313" key="8">
    <source>
        <dbReference type="Proteomes" id="UP000318041"/>
    </source>
</evidence>
<reference evidence="4 7" key="3">
    <citation type="submission" date="2019-07" db="EMBL/GenBank/DDBJ databases">
        <title>Genome sequencing of Bacteroides fragilis.</title>
        <authorList>
            <person name="Galasyn E.V."/>
            <person name="Ruoff K.L."/>
            <person name="Price C.E."/>
            <person name="Valls R.A."/>
            <person name="O'Toole G.A."/>
        </authorList>
    </citation>
    <scope>NUCLEOTIDE SEQUENCE [LARGE SCALE GENOMIC DNA]</scope>
    <source>
        <strain evidence="4 7">AD135F_1B</strain>
    </source>
</reference>
<reference evidence="10 11" key="1">
    <citation type="journal article" date="2019" name="Nat. Med.">
        <title>A library of human gut bacterial isolates paired with longitudinal multiomics data enables mechanistic microbiome research.</title>
        <authorList>
            <person name="Poyet M."/>
            <person name="Groussin M."/>
            <person name="Gibbons S.M."/>
            <person name="Avila-Pacheco J."/>
            <person name="Jiang X."/>
            <person name="Kearney S.M."/>
            <person name="Perrotta A.R."/>
            <person name="Berdy B."/>
            <person name="Zhao S."/>
            <person name="Lieberman T.D."/>
            <person name="Swanson P.K."/>
            <person name="Smith M."/>
            <person name="Roesemann S."/>
            <person name="Alexander J.E."/>
            <person name="Rich S.A."/>
            <person name="Livny J."/>
            <person name="Vlamakis H."/>
            <person name="Clish C."/>
            <person name="Bullock K."/>
            <person name="Deik A."/>
            <person name="Scott J."/>
            <person name="Pierce K.A."/>
            <person name="Xavier R.J."/>
            <person name="Alm E.J."/>
        </authorList>
    </citation>
    <scope>NUCLEOTIDE SEQUENCE [LARGE SCALE GENOMIC DNA]</scope>
    <source>
        <strain evidence="3 10">BIOML-A1</strain>
        <strain evidence="1 12">BIOML-A106</strain>
        <strain evidence="2 11">BIOML-A46</strain>
    </source>
</reference>
<evidence type="ECO:0000313" key="2">
    <source>
        <dbReference type="EMBL" id="KAA4998913.1"/>
    </source>
</evidence>
<reference evidence="5 9" key="2">
    <citation type="submission" date="2019-07" db="EMBL/GenBank/DDBJ databases">
        <title>Genome Sequencing of Bacteroides fragilis.</title>
        <authorList>
            <person name="Pinto K.M."/>
            <person name="Ruoff K.L."/>
            <person name="Price C.E."/>
            <person name="Valls R.A."/>
            <person name="O'Toole G.A."/>
        </authorList>
    </citation>
    <scope>NUCLEOTIDE SEQUENCE [LARGE SCALE GENOMIC DNA]</scope>
    <source>
        <strain evidence="5 9">AD135F_3B</strain>
    </source>
</reference>
<dbReference type="Proteomes" id="UP000460666">
    <property type="component" value="Unassembled WGS sequence"/>
</dbReference>
<dbReference type="Proteomes" id="UP000318041">
    <property type="component" value="Unassembled WGS sequence"/>
</dbReference>
<name>A0A415A3L4_BACFG</name>
<evidence type="ECO:0000313" key="5">
    <source>
        <dbReference type="EMBL" id="TWV49075.1"/>
    </source>
</evidence>
<dbReference type="Proteomes" id="UP000319026">
    <property type="component" value="Unassembled WGS sequence"/>
</dbReference>
<reference evidence="6 8" key="4">
    <citation type="submission" date="2019-08" db="EMBL/GenBank/DDBJ databases">
        <title>Genome sequencing of Bacteroides fragilis Sample_iSURF_9.</title>
        <authorList>
            <person name="Chandler J.E."/>
            <person name="Ruoff K.L."/>
            <person name="Price C.E."/>
            <person name="Valls R.A."/>
            <person name="O'Toole G.A."/>
        </authorList>
    </citation>
    <scope>NUCLEOTIDE SEQUENCE [LARGE SCALE GENOMIC DNA]</scope>
    <source>
        <strain evidence="6 8">CFPLTA004_1B</strain>
    </source>
</reference>
<sequence>MNHSDRLYSILLSKRYEMRCLTNSAFLFSGPSGRRKARQKDFLLRKAKVRGSESRDLMRIGRSFGEKKQAFAPKEVSVSRKCLLLFEISPNVFPDYSYCFRSEAQKWTESFRLLL</sequence>
<evidence type="ECO:0000313" key="12">
    <source>
        <dbReference type="Proteomes" id="UP000479773"/>
    </source>
</evidence>
<evidence type="ECO:0000313" key="10">
    <source>
        <dbReference type="Proteomes" id="UP000429838"/>
    </source>
</evidence>
<evidence type="ECO:0000313" key="1">
    <source>
        <dbReference type="EMBL" id="KAA4751150.1"/>
    </source>
</evidence>
<proteinExistence type="predicted"/>
<dbReference type="EMBL" id="VWEQ01000012">
    <property type="protein sequence ID" value="KAA4751150.1"/>
    <property type="molecule type" value="Genomic_DNA"/>
</dbReference>
<evidence type="ECO:0000313" key="9">
    <source>
        <dbReference type="Proteomes" id="UP000319026"/>
    </source>
</evidence>